<dbReference type="GO" id="GO:0008410">
    <property type="term" value="F:CoA-transferase activity"/>
    <property type="evidence" value="ECO:0007669"/>
    <property type="project" value="TreeGrafter"/>
</dbReference>
<dbReference type="PANTHER" id="PTHR48207">
    <property type="entry name" value="SUCCINATE--HYDROXYMETHYLGLUTARATE COA-TRANSFERASE"/>
    <property type="match status" value="1"/>
</dbReference>
<dbReference type="InterPro" id="IPR003673">
    <property type="entry name" value="CoA-Trfase_fam_III"/>
</dbReference>
<dbReference type="Gene3D" id="3.40.50.10540">
    <property type="entry name" value="Crotonobetainyl-coa:carnitine coa-transferase, domain 1"/>
    <property type="match status" value="1"/>
</dbReference>
<dbReference type="InterPro" id="IPR050483">
    <property type="entry name" value="CoA-transferase_III_domain"/>
</dbReference>
<reference evidence="3" key="1">
    <citation type="submission" date="2016-11" db="EMBL/GenBank/DDBJ databases">
        <authorList>
            <person name="Varghese N."/>
            <person name="Submissions S."/>
        </authorList>
    </citation>
    <scope>NUCLEOTIDE SEQUENCE [LARGE SCALE GENOMIC DNA]</scope>
    <source>
        <strain evidence="3">DSM 16579</strain>
    </source>
</reference>
<gene>
    <name evidence="2" type="ORF">SAMN02745753_00136</name>
</gene>
<keyword evidence="3" id="KW-1185">Reference proteome</keyword>
<evidence type="ECO:0000313" key="3">
    <source>
        <dbReference type="Proteomes" id="UP000184517"/>
    </source>
</evidence>
<proteinExistence type="predicted"/>
<dbReference type="Pfam" id="PF02515">
    <property type="entry name" value="CoA_transf_3"/>
    <property type="match status" value="1"/>
</dbReference>
<dbReference type="STRING" id="1122206.SAMN02745753_00136"/>
<protein>
    <submittedName>
        <fullName evidence="2">Formyl-CoA transferase</fullName>
    </submittedName>
</protein>
<dbReference type="EMBL" id="FQVF01000002">
    <property type="protein sequence ID" value="SHE36337.1"/>
    <property type="molecule type" value="Genomic_DNA"/>
</dbReference>
<evidence type="ECO:0000256" key="1">
    <source>
        <dbReference type="ARBA" id="ARBA00022679"/>
    </source>
</evidence>
<accession>A0A1M4SWB6</accession>
<dbReference type="InterPro" id="IPR044855">
    <property type="entry name" value="CoA-Trfase_III_dom3_sf"/>
</dbReference>
<dbReference type="SUPFAM" id="SSF89796">
    <property type="entry name" value="CoA-transferase family III (CaiB/BaiF)"/>
    <property type="match status" value="1"/>
</dbReference>
<keyword evidence="1 2" id="KW-0808">Transferase</keyword>
<evidence type="ECO:0000313" key="2">
    <source>
        <dbReference type="EMBL" id="SHE36337.1"/>
    </source>
</evidence>
<dbReference type="OrthoDB" id="9058532at2"/>
<sequence>MSQRDSSSNTNSNNETELPLKGVRVLELGSLIAGPYAGSIFAQFGAEVIKVEPPGSGDPLRKWRKMYKDTSLWWYSQSRNKKSITLDLKSADAQAIIHDLVKDVDIVIENFRPGTLEKWNLGWEQLSAIKPELIMLRVSGYGQDGPYSSRPGFAAIAESIGGLRHLVGYPDRPPVRVGVSIGDTLASLYGVIGAMMAMHHLKVNNGTGQFIDVALYESVFGVMESLIPEYGMFGFIRERTGASMPGIAPSGSYMSKDERYIVIAANSDSIFKRLMNAMERPDLANDPELAQNDGRAKRSDELDEAIQAWTSQHSLKDALAILEEAAVPSSGINNAEDIFNDPHFHAREMIVEHPLSGDDKISLPGIVPKLSLTPGKTQWLGPKLGEHTDEILGSVGIDEDKLAMLRAKGVI</sequence>
<dbReference type="RefSeq" id="WP_072837806.1">
    <property type="nucleotide sequence ID" value="NZ_FQVF01000002.1"/>
</dbReference>
<dbReference type="InterPro" id="IPR023606">
    <property type="entry name" value="CoA-Trfase_III_dom_1_sf"/>
</dbReference>
<dbReference type="Gene3D" id="3.30.1540.10">
    <property type="entry name" value="formyl-coa transferase, domain 3"/>
    <property type="match status" value="1"/>
</dbReference>
<dbReference type="PANTHER" id="PTHR48207:SF3">
    <property type="entry name" value="SUCCINATE--HYDROXYMETHYLGLUTARATE COA-TRANSFERASE"/>
    <property type="match status" value="1"/>
</dbReference>
<name>A0A1M4SWB6_9GAMM</name>
<dbReference type="AlphaFoldDB" id="A0A1M4SWB6"/>
<organism evidence="2 3">
    <name type="scientific">Marinomonas polaris DSM 16579</name>
    <dbReference type="NCBI Taxonomy" id="1122206"/>
    <lineage>
        <taxon>Bacteria</taxon>
        <taxon>Pseudomonadati</taxon>
        <taxon>Pseudomonadota</taxon>
        <taxon>Gammaproteobacteria</taxon>
        <taxon>Oceanospirillales</taxon>
        <taxon>Oceanospirillaceae</taxon>
        <taxon>Marinomonas</taxon>
    </lineage>
</organism>
<dbReference type="Proteomes" id="UP000184517">
    <property type="component" value="Unassembled WGS sequence"/>
</dbReference>